<accession>A0A2H9T3N8</accession>
<organism evidence="1">
    <name type="scientific">invertebrate metagenome</name>
    <dbReference type="NCBI Taxonomy" id="1711999"/>
    <lineage>
        <taxon>unclassified sequences</taxon>
        <taxon>metagenomes</taxon>
        <taxon>organismal metagenomes</taxon>
    </lineage>
</organism>
<protein>
    <submittedName>
        <fullName evidence="1">Uncharacterized protein</fullName>
    </submittedName>
</protein>
<comment type="caution">
    <text evidence="1">The sequence shown here is derived from an EMBL/GenBank/DDBJ whole genome shotgun (WGS) entry which is preliminary data.</text>
</comment>
<name>A0A2H9T3N8_9ZZZZ</name>
<evidence type="ECO:0000313" key="1">
    <source>
        <dbReference type="EMBL" id="PJE77848.1"/>
    </source>
</evidence>
<reference evidence="1" key="1">
    <citation type="journal article" date="2017" name="Appl. Environ. Microbiol.">
        <title>Molecular characterization of an Endozoicomonas-like organism causing infection in king scallop Pecten maximus L.</title>
        <authorList>
            <person name="Cano I."/>
            <person name="van Aerle R."/>
            <person name="Ross S."/>
            <person name="Verner-Jeffreys D.W."/>
            <person name="Paley R.K."/>
            <person name="Rimmer G."/>
            <person name="Ryder D."/>
            <person name="Hooper P."/>
            <person name="Stone D."/>
            <person name="Feist S.W."/>
        </authorList>
    </citation>
    <scope>NUCLEOTIDE SEQUENCE</scope>
</reference>
<sequence length="72" mass="8159">MLSTLYNGLSHSQISVLGKYIPELKGRPGQLVTKFEGLVSLTIINQYVRNFQNTLTVLSILKEHLHNKHLNV</sequence>
<gene>
    <name evidence="1" type="ORF">CI610_03221</name>
</gene>
<dbReference type="AlphaFoldDB" id="A0A2H9T3N8"/>
<dbReference type="EMBL" id="NSIT01000348">
    <property type="protein sequence ID" value="PJE77848.1"/>
    <property type="molecule type" value="Genomic_DNA"/>
</dbReference>
<proteinExistence type="predicted"/>